<evidence type="ECO:0000313" key="1">
    <source>
        <dbReference type="EMBL" id="GAA4470717.1"/>
    </source>
</evidence>
<keyword evidence="2" id="KW-1185">Reference proteome</keyword>
<name>A0ABP8NTR7_9BACT</name>
<dbReference type="EMBL" id="BAABGA010000114">
    <property type="protein sequence ID" value="GAA4470717.1"/>
    <property type="molecule type" value="Genomic_DNA"/>
</dbReference>
<comment type="caution">
    <text evidence="1">The sequence shown here is derived from an EMBL/GenBank/DDBJ whole genome shotgun (WGS) entry which is preliminary data.</text>
</comment>
<evidence type="ECO:0000313" key="2">
    <source>
        <dbReference type="Proteomes" id="UP001500840"/>
    </source>
</evidence>
<proteinExistence type="predicted"/>
<protein>
    <submittedName>
        <fullName evidence="1">Uncharacterized protein</fullName>
    </submittedName>
</protein>
<gene>
    <name evidence="1" type="ORF">GCM10023156_64380</name>
</gene>
<dbReference type="RefSeq" id="WP_345327795.1">
    <property type="nucleotide sequence ID" value="NZ_BAABGA010000114.1"/>
</dbReference>
<reference evidence="2" key="1">
    <citation type="journal article" date="2019" name="Int. J. Syst. Evol. Microbiol.">
        <title>The Global Catalogue of Microorganisms (GCM) 10K type strain sequencing project: providing services to taxonomists for standard genome sequencing and annotation.</title>
        <authorList>
            <consortium name="The Broad Institute Genomics Platform"/>
            <consortium name="The Broad Institute Genome Sequencing Center for Infectious Disease"/>
            <person name="Wu L."/>
            <person name="Ma J."/>
        </authorList>
    </citation>
    <scope>NUCLEOTIDE SEQUENCE [LARGE SCALE GENOMIC DNA]</scope>
    <source>
        <strain evidence="2">JCM 17759</strain>
    </source>
</reference>
<dbReference type="Proteomes" id="UP001500840">
    <property type="component" value="Unassembled WGS sequence"/>
</dbReference>
<organism evidence="1 2">
    <name type="scientific">Novipirellula rosea</name>
    <dbReference type="NCBI Taxonomy" id="1031540"/>
    <lineage>
        <taxon>Bacteria</taxon>
        <taxon>Pseudomonadati</taxon>
        <taxon>Planctomycetota</taxon>
        <taxon>Planctomycetia</taxon>
        <taxon>Pirellulales</taxon>
        <taxon>Pirellulaceae</taxon>
        <taxon>Novipirellula</taxon>
    </lineage>
</organism>
<sequence length="171" mass="18949">MSDRQLAPLVVLIDTAACCWHAATFDLSGNPIPLLRSDEGNLDPYLGQPFDEQISFLRHRIAGVLQRGCDRLFARHMKASHFVLIADGNFPEADESVTPRLAEHFVQWMMNPPVVYLRAPQGFNVQDAGDLEVIAGDFPAEIASIVQPGLSQLVALQNDAECWERIAAPQR</sequence>
<accession>A0ABP8NTR7</accession>